<accession>A0AAW5UWG1</accession>
<dbReference type="EMBL" id="RQGI01000022">
    <property type="protein sequence ID" value="TGL73017.1"/>
    <property type="molecule type" value="Genomic_DNA"/>
</dbReference>
<dbReference type="Proteomes" id="UP001209694">
    <property type="component" value="Unassembled WGS sequence"/>
</dbReference>
<gene>
    <name evidence="2" type="ORF">EHQ60_06490</name>
    <name evidence="1" type="ORF">ND810_01535</name>
</gene>
<reference evidence="2" key="1">
    <citation type="submission" date="2018-10" db="EMBL/GenBank/DDBJ databases">
        <authorList>
            <person name="Vincent A.T."/>
            <person name="Schiettekatte O."/>
            <person name="Bourhy P."/>
            <person name="Veyrier F.J."/>
            <person name="Picardeau M."/>
        </authorList>
    </citation>
    <scope>NUCLEOTIDE SEQUENCE</scope>
    <source>
        <strain evidence="2">201702449</strain>
    </source>
</reference>
<name>A0AAW5UWG1_9LEPT</name>
<dbReference type="Proteomes" id="UP000297352">
    <property type="component" value="Unassembled WGS sequence"/>
</dbReference>
<reference evidence="1" key="3">
    <citation type="submission" date="2022-06" db="EMBL/GenBank/DDBJ databases">
        <title>Leptospira isolates from biofilms formed at urban environments.</title>
        <authorList>
            <person name="Ribeiro P.S."/>
            <person name="Sousa T."/>
            <person name="Carvalho N."/>
            <person name="Aburjaile F."/>
            <person name="Neves F."/>
            <person name="Oliveira D."/>
            <person name="Blanco L."/>
            <person name="Lima J."/>
            <person name="Costa F."/>
            <person name="Brenig B."/>
            <person name="Soares S."/>
            <person name="Ramos R."/>
            <person name="Goes-Neto A."/>
            <person name="Matiuzzi M."/>
            <person name="Azevedo V."/>
            <person name="Ristow P."/>
        </authorList>
    </citation>
    <scope>NUCLEOTIDE SEQUENCE</scope>
    <source>
        <strain evidence="1">VSF7</strain>
    </source>
</reference>
<comment type="caution">
    <text evidence="1">The sequence shown here is derived from an EMBL/GenBank/DDBJ whole genome shotgun (WGS) entry which is preliminary data.</text>
</comment>
<evidence type="ECO:0000313" key="3">
    <source>
        <dbReference type="Proteomes" id="UP000297352"/>
    </source>
</evidence>
<reference evidence="3" key="2">
    <citation type="journal article" date="2019" name="PLoS Negl. Trop. Dis.">
        <title>Revisiting the worldwide diversity of Leptospira species in the environment.</title>
        <authorList>
            <person name="Vincent A.T."/>
            <person name="Schiettekatte O."/>
            <person name="Bourhy P."/>
            <person name="Veyrier F.J."/>
            <person name="Picardeau M."/>
        </authorList>
    </citation>
    <scope>NUCLEOTIDE SEQUENCE [LARGE SCALE GENOMIC DNA]</scope>
    <source>
        <strain evidence="3">201702449</strain>
    </source>
</reference>
<organism evidence="1 4">
    <name type="scientific">Leptospira levettii</name>
    <dbReference type="NCBI Taxonomy" id="2023178"/>
    <lineage>
        <taxon>Bacteria</taxon>
        <taxon>Pseudomonadati</taxon>
        <taxon>Spirochaetota</taxon>
        <taxon>Spirochaetia</taxon>
        <taxon>Leptospirales</taxon>
        <taxon>Leptospiraceae</taxon>
        <taxon>Leptospira</taxon>
    </lineage>
</organism>
<evidence type="ECO:0000313" key="2">
    <source>
        <dbReference type="EMBL" id="TGL73017.1"/>
    </source>
</evidence>
<dbReference type="AlphaFoldDB" id="A0AAW5UWG1"/>
<sequence length="138" mass="15618">MVANQAGYSGKSVIEKLGIKDNMSLYFQNLPKEINLADWGNMPPVKITKSLEKELDFIHCFFTSLIEYQTSLPNLQSHLKSNGMIWVSWPKKTSKITSDLDENKIRNFALGLGLVDIKVCAIDTTWSGLKLVIRKSNR</sequence>
<protein>
    <submittedName>
        <fullName evidence="1">DUF3052 family protein</fullName>
    </submittedName>
</protein>
<evidence type="ECO:0000313" key="4">
    <source>
        <dbReference type="Proteomes" id="UP001209694"/>
    </source>
</evidence>
<keyword evidence="3" id="KW-1185">Reference proteome</keyword>
<proteinExistence type="predicted"/>
<dbReference type="EMBL" id="JAMQQD010000001">
    <property type="protein sequence ID" value="MCW7513821.1"/>
    <property type="molecule type" value="Genomic_DNA"/>
</dbReference>
<dbReference type="RefSeq" id="WP_135593369.1">
    <property type="nucleotide sequence ID" value="NZ_JAMQPS010000001.1"/>
</dbReference>
<evidence type="ECO:0000313" key="1">
    <source>
        <dbReference type="EMBL" id="MCW7513821.1"/>
    </source>
</evidence>